<accession>A0AAU7X5E0</accession>
<reference evidence="3" key="1">
    <citation type="submission" date="2024-06" db="EMBL/GenBank/DDBJ databases">
        <title>Methylostella associata gen. nov., sp. nov., a novel Ancalomicrobiaceae-affiliated facultatively methylotrophic bacteria that feed on methanotrophs of the genus Methylococcus.</title>
        <authorList>
            <person name="Saltykova V."/>
            <person name="Danilova O.V."/>
            <person name="Oshkin I.Y."/>
            <person name="Belova S.E."/>
            <person name="Pimenov N.V."/>
            <person name="Dedysh S.N."/>
        </authorList>
    </citation>
    <scope>NUCLEOTIDE SEQUENCE</scope>
    <source>
        <strain evidence="3">S20</strain>
    </source>
</reference>
<name>A0AAU7X5E0_9HYPH</name>
<feature type="signal peptide" evidence="2">
    <location>
        <begin position="1"/>
        <end position="34"/>
    </location>
</feature>
<dbReference type="Pfam" id="PF09608">
    <property type="entry name" value="Alph_Pro_TM"/>
    <property type="match status" value="1"/>
</dbReference>
<dbReference type="InterPro" id="IPR019088">
    <property type="entry name" value="CHP02186-rel_TM"/>
</dbReference>
<keyword evidence="1" id="KW-0812">Transmembrane</keyword>
<evidence type="ECO:0000313" key="3">
    <source>
        <dbReference type="EMBL" id="XBY43301.1"/>
    </source>
</evidence>
<dbReference type="RefSeq" id="WP_407048400.1">
    <property type="nucleotide sequence ID" value="NZ_CP158568.1"/>
</dbReference>
<gene>
    <name evidence="3" type="ORF">ABS361_14505</name>
</gene>
<keyword evidence="1" id="KW-1133">Transmembrane helix</keyword>
<feature type="transmembrane region" description="Helical" evidence="1">
    <location>
        <begin position="246"/>
        <end position="267"/>
    </location>
</feature>
<sequence length="270" mass="28795">MTGAETAAWGSGRLRSRVVGGLLALASLAAPAEAETLVTATSTNTVTINSNFTGTDITVFGTIERDTATVSRARGYDVAIVLTGPAETVVTRRKERSLGIWVNRANRTYPGVPSFYAALTTVPFAELADAAVLKRLQIGTPNLRFVERVAGGTEPVADDDEFRTAFLRLKTRAGLYTDYAGGTKFIASNLFRAVVPIPANVPVGRYHLRVALLSAGAPLTETAMELEVVKAGFEQEMADLSSHFPLVYGIGAVIVALFTGWIAGVVFRRD</sequence>
<dbReference type="KEGG" id="mflg:ABS361_14505"/>
<keyword evidence="2" id="KW-0732">Signal</keyword>
<protein>
    <submittedName>
        <fullName evidence="3">TIGR02186 family protein</fullName>
    </submittedName>
</protein>
<dbReference type="EMBL" id="CP158568">
    <property type="protein sequence ID" value="XBY43301.1"/>
    <property type="molecule type" value="Genomic_DNA"/>
</dbReference>
<organism evidence="3">
    <name type="scientific">Methyloraptor flagellatus</name>
    <dbReference type="NCBI Taxonomy" id="3162530"/>
    <lineage>
        <taxon>Bacteria</taxon>
        <taxon>Pseudomonadati</taxon>
        <taxon>Pseudomonadota</taxon>
        <taxon>Alphaproteobacteria</taxon>
        <taxon>Hyphomicrobiales</taxon>
        <taxon>Ancalomicrobiaceae</taxon>
        <taxon>Methyloraptor</taxon>
    </lineage>
</organism>
<keyword evidence="1" id="KW-0472">Membrane</keyword>
<evidence type="ECO:0000256" key="2">
    <source>
        <dbReference type="SAM" id="SignalP"/>
    </source>
</evidence>
<dbReference type="AlphaFoldDB" id="A0AAU7X5E0"/>
<evidence type="ECO:0000256" key="1">
    <source>
        <dbReference type="SAM" id="Phobius"/>
    </source>
</evidence>
<feature type="chain" id="PRO_5043885261" evidence="2">
    <location>
        <begin position="35"/>
        <end position="270"/>
    </location>
</feature>
<proteinExistence type="predicted"/>